<dbReference type="PROSITE" id="PS51892">
    <property type="entry name" value="SUBTILASE"/>
    <property type="match status" value="1"/>
</dbReference>
<dbReference type="Proteomes" id="UP000193560">
    <property type="component" value="Unassembled WGS sequence"/>
</dbReference>
<dbReference type="InterPro" id="IPR000209">
    <property type="entry name" value="Peptidase_S8/S53_dom"/>
</dbReference>
<dbReference type="InterPro" id="IPR023828">
    <property type="entry name" value="Peptidase_S8_Ser-AS"/>
</dbReference>
<keyword evidence="5" id="KW-0732">Signal</keyword>
<dbReference type="Pfam" id="PF02225">
    <property type="entry name" value="PA"/>
    <property type="match status" value="1"/>
</dbReference>
<evidence type="ECO:0000256" key="2">
    <source>
        <dbReference type="ARBA" id="ARBA00022512"/>
    </source>
</evidence>
<keyword evidence="6 9" id="KW-0378">Hydrolase</keyword>
<dbReference type="CDD" id="cd07489">
    <property type="entry name" value="Peptidases_S8_5"/>
    <property type="match status" value="1"/>
</dbReference>
<evidence type="ECO:0000256" key="7">
    <source>
        <dbReference type="ARBA" id="ARBA00022825"/>
    </source>
</evidence>
<evidence type="ECO:0000313" key="14">
    <source>
        <dbReference type="Proteomes" id="UP000193560"/>
    </source>
</evidence>
<dbReference type="SUPFAM" id="SSF52025">
    <property type="entry name" value="PA domain"/>
    <property type="match status" value="1"/>
</dbReference>
<dbReference type="PROSITE" id="PS00137">
    <property type="entry name" value="SUBTILASE_HIS"/>
    <property type="match status" value="1"/>
</dbReference>
<dbReference type="STRING" id="90262.A0A1X2ITR7"/>
<dbReference type="Pfam" id="PF00082">
    <property type="entry name" value="Peptidase_S8"/>
    <property type="match status" value="1"/>
</dbReference>
<dbReference type="GO" id="GO:0006508">
    <property type="term" value="P:proteolysis"/>
    <property type="evidence" value="ECO:0007669"/>
    <property type="project" value="UniProtKB-KW"/>
</dbReference>
<dbReference type="InterPro" id="IPR023827">
    <property type="entry name" value="Peptidase_S8_Asp-AS"/>
</dbReference>
<feature type="domain" description="PA" evidence="12">
    <location>
        <begin position="413"/>
        <end position="492"/>
    </location>
</feature>
<evidence type="ECO:0000259" key="12">
    <source>
        <dbReference type="Pfam" id="PF02225"/>
    </source>
</evidence>
<dbReference type="Gene3D" id="3.40.50.200">
    <property type="entry name" value="Peptidase S8/S53 domain"/>
    <property type="match status" value="1"/>
</dbReference>
<sequence>MGQRYTVRFRSPPENKAEVQADQKAFLDYLQQHHINVTVRYKFTNIMNGMSVQLVPTPSNSTMDQQQHLDAISGMINQDGDIMFDQGNLVDDSLARHRPAMFLTQTLQNCPYIDQYWPGKRYARPNVIRYAPAPHTFNRTGTAPVYYIDPGSPNLKYAHAMTEVDRAKRAGWTGNGIKVGILDSGIDYNHPSLGGCFGEGCLVQYGYDLVGDDYTELNDPIPDSDPHDSCDGHGTHVAGILAANDTFKGFEGVAPGVTLGVWRIFGCHGDTDDDIILAAADMAVSAGMDVINLSLGGGVSAWAEDALAVALSAMADRGIIVVVAQGNEGRDGIARTPSPAIGEHVIAVGSVDNASKFNHLLRVYHHGRELASYEYVLIDGSHYDLDETNTELTTLVTERKEKNISATIIEDENDTGCHPIIEDVQNKVVLVKGGECDLGQKALEVQNAGGSGVLIYNTADLDNADSVDMDTQRYSLVQIPVISLSGQDGAALLRHYYGMKANSMTSKMTLNFVAEKKTKKMVKKMFSTWGPDPELHLKPDIVGVGGSMYSTFPMEMGAYTTMSGTSMATPYISGCVALLMQATKEHSPISIIRHLLNSAEPIHSHDGFNLESMARQGAGLVQIYDSILASSNVTPYKIPLNDTEHFQLLTQLVIENTSNATKKYQLEHLPAMAISGYDFRKSAVPLRRGQYQSTNGSVYFEPETITLGRQEKKNVTVRFEQPSLSELTYDKHGDIISPLVYGGFLQLRQIPMNGDKSRLAPALHVPYYGVLGNQRDLPIFDTVQGYPYIGHEYGTPIHLDKSHILPSIIPTYNFEKDEKLHLFIRLGSPTALLKCELIKSSDNQVMGYVSRFQNAWVPRNDNSLSNHHYTIHWDGQVALDFRSSLSSSQVELKGSLSSIPIKTYPADPGVYRLRLSALKIFGRTDKSEDWETWDSFEFGILG</sequence>
<dbReference type="InterPro" id="IPR036852">
    <property type="entry name" value="Peptidase_S8/S53_dom_sf"/>
</dbReference>
<evidence type="ECO:0000256" key="8">
    <source>
        <dbReference type="PIRSR" id="PIRSR615500-1"/>
    </source>
</evidence>
<evidence type="ECO:0000256" key="4">
    <source>
        <dbReference type="ARBA" id="ARBA00022670"/>
    </source>
</evidence>
<dbReference type="InterPro" id="IPR034187">
    <property type="entry name" value="Peptidases_S8_5"/>
</dbReference>
<evidence type="ECO:0000256" key="3">
    <source>
        <dbReference type="ARBA" id="ARBA00022525"/>
    </source>
</evidence>
<evidence type="ECO:0000256" key="6">
    <source>
        <dbReference type="ARBA" id="ARBA00022801"/>
    </source>
</evidence>
<evidence type="ECO:0000313" key="13">
    <source>
        <dbReference type="EMBL" id="ORZ22157.1"/>
    </source>
</evidence>
<comment type="similarity">
    <text evidence="1 9 10">Belongs to the peptidase S8 family.</text>
</comment>
<dbReference type="PANTHER" id="PTHR43806">
    <property type="entry name" value="PEPTIDASE S8"/>
    <property type="match status" value="1"/>
</dbReference>
<dbReference type="InterPro" id="IPR003137">
    <property type="entry name" value="PA_domain"/>
</dbReference>
<dbReference type="PRINTS" id="PR00723">
    <property type="entry name" value="SUBTILISIN"/>
</dbReference>
<dbReference type="PROSITE" id="PS00136">
    <property type="entry name" value="SUBTILASE_ASP"/>
    <property type="match status" value="1"/>
</dbReference>
<feature type="active site" description="Charge relay system" evidence="8 9">
    <location>
        <position position="183"/>
    </location>
</feature>
<dbReference type="InterPro" id="IPR015500">
    <property type="entry name" value="Peptidase_S8_subtilisin-rel"/>
</dbReference>
<evidence type="ECO:0000256" key="9">
    <source>
        <dbReference type="PROSITE-ProRule" id="PRU01240"/>
    </source>
</evidence>
<dbReference type="PROSITE" id="PS00138">
    <property type="entry name" value="SUBTILASE_SER"/>
    <property type="match status" value="1"/>
</dbReference>
<organism evidence="13 14">
    <name type="scientific">Absidia repens</name>
    <dbReference type="NCBI Taxonomy" id="90262"/>
    <lineage>
        <taxon>Eukaryota</taxon>
        <taxon>Fungi</taxon>
        <taxon>Fungi incertae sedis</taxon>
        <taxon>Mucoromycota</taxon>
        <taxon>Mucoromycotina</taxon>
        <taxon>Mucoromycetes</taxon>
        <taxon>Mucorales</taxon>
        <taxon>Cunninghamellaceae</taxon>
        <taxon>Absidia</taxon>
    </lineage>
</organism>
<dbReference type="GO" id="GO:0004252">
    <property type="term" value="F:serine-type endopeptidase activity"/>
    <property type="evidence" value="ECO:0007669"/>
    <property type="project" value="UniProtKB-UniRule"/>
</dbReference>
<dbReference type="Gene3D" id="3.50.30.30">
    <property type="match status" value="1"/>
</dbReference>
<keyword evidence="7 9" id="KW-0720">Serine protease</keyword>
<dbReference type="InterPro" id="IPR050131">
    <property type="entry name" value="Peptidase_S8_subtilisin-like"/>
</dbReference>
<dbReference type="EMBL" id="MCGE01000004">
    <property type="protein sequence ID" value="ORZ22157.1"/>
    <property type="molecule type" value="Genomic_DNA"/>
</dbReference>
<keyword evidence="3" id="KW-0964">Secreted</keyword>
<name>A0A1X2ITR7_9FUNG</name>
<comment type="caution">
    <text evidence="13">The sequence shown here is derived from an EMBL/GenBank/DDBJ whole genome shotgun (WGS) entry which is preliminary data.</text>
</comment>
<evidence type="ECO:0000256" key="5">
    <source>
        <dbReference type="ARBA" id="ARBA00022729"/>
    </source>
</evidence>
<protein>
    <submittedName>
        <fullName evidence="13">Peptidase S8/S53 domain-containing protein</fullName>
    </submittedName>
</protein>
<dbReference type="PANTHER" id="PTHR43806:SF66">
    <property type="entry name" value="SERIN ENDOPEPTIDASE"/>
    <property type="match status" value="1"/>
</dbReference>
<keyword evidence="14" id="KW-1185">Reference proteome</keyword>
<dbReference type="InterPro" id="IPR046450">
    <property type="entry name" value="PA_dom_sf"/>
</dbReference>
<keyword evidence="2" id="KW-0134">Cell wall</keyword>
<feature type="active site" description="Charge relay system" evidence="8 9">
    <location>
        <position position="566"/>
    </location>
</feature>
<evidence type="ECO:0000256" key="1">
    <source>
        <dbReference type="ARBA" id="ARBA00011073"/>
    </source>
</evidence>
<dbReference type="SUPFAM" id="SSF52743">
    <property type="entry name" value="Subtilisin-like"/>
    <property type="match status" value="1"/>
</dbReference>
<dbReference type="InterPro" id="IPR022398">
    <property type="entry name" value="Peptidase_S8_His-AS"/>
</dbReference>
<proteinExistence type="inferred from homology"/>
<evidence type="ECO:0000259" key="11">
    <source>
        <dbReference type="Pfam" id="PF00082"/>
    </source>
</evidence>
<dbReference type="GO" id="GO:0016020">
    <property type="term" value="C:membrane"/>
    <property type="evidence" value="ECO:0007669"/>
    <property type="project" value="InterPro"/>
</dbReference>
<dbReference type="AlphaFoldDB" id="A0A1X2ITR7"/>
<dbReference type="OrthoDB" id="206201at2759"/>
<gene>
    <name evidence="13" type="ORF">BCR42DRAFT_447487</name>
</gene>
<dbReference type="CDD" id="cd00538">
    <property type="entry name" value="PA"/>
    <property type="match status" value="1"/>
</dbReference>
<accession>A0A1X2ITR7</accession>
<evidence type="ECO:0000256" key="10">
    <source>
        <dbReference type="RuleBase" id="RU003355"/>
    </source>
</evidence>
<feature type="domain" description="Peptidase S8/S53" evidence="11">
    <location>
        <begin position="174"/>
        <end position="619"/>
    </location>
</feature>
<feature type="active site" description="Charge relay system" evidence="8 9">
    <location>
        <position position="233"/>
    </location>
</feature>
<keyword evidence="4 9" id="KW-0645">Protease</keyword>
<dbReference type="GO" id="GO:0005615">
    <property type="term" value="C:extracellular space"/>
    <property type="evidence" value="ECO:0007669"/>
    <property type="project" value="TreeGrafter"/>
</dbReference>
<reference evidence="13 14" key="1">
    <citation type="submission" date="2016-07" db="EMBL/GenBank/DDBJ databases">
        <title>Pervasive Adenine N6-methylation of Active Genes in Fungi.</title>
        <authorList>
            <consortium name="DOE Joint Genome Institute"/>
            <person name="Mondo S.J."/>
            <person name="Dannebaum R.O."/>
            <person name="Kuo R.C."/>
            <person name="Labutti K."/>
            <person name="Haridas S."/>
            <person name="Kuo A."/>
            <person name="Salamov A."/>
            <person name="Ahrendt S.R."/>
            <person name="Lipzen A."/>
            <person name="Sullivan W."/>
            <person name="Andreopoulos W.B."/>
            <person name="Clum A."/>
            <person name="Lindquist E."/>
            <person name="Daum C."/>
            <person name="Ramamoorthy G.K."/>
            <person name="Gryganskyi A."/>
            <person name="Culley D."/>
            <person name="Magnuson J.K."/>
            <person name="James T.Y."/>
            <person name="O'Malley M.A."/>
            <person name="Stajich J.E."/>
            <person name="Spatafora J.W."/>
            <person name="Visel A."/>
            <person name="Grigoriev I.V."/>
        </authorList>
    </citation>
    <scope>NUCLEOTIDE SEQUENCE [LARGE SCALE GENOMIC DNA]</scope>
    <source>
        <strain evidence="13 14">NRRL 1336</strain>
    </source>
</reference>